<dbReference type="Proteomes" id="UP000823388">
    <property type="component" value="Chromosome 2K"/>
</dbReference>
<feature type="region of interest" description="Disordered" evidence="1">
    <location>
        <begin position="130"/>
        <end position="179"/>
    </location>
</feature>
<accession>A0A8T0W227</accession>
<gene>
    <name evidence="2" type="ORF">PVAP13_2KG063900</name>
</gene>
<dbReference type="InterPro" id="IPR044710">
    <property type="entry name" value="PTAC6"/>
</dbReference>
<evidence type="ECO:0000313" key="2">
    <source>
        <dbReference type="EMBL" id="KAG2640006.1"/>
    </source>
</evidence>
<dbReference type="EMBL" id="CM029039">
    <property type="protein sequence ID" value="KAG2640006.1"/>
    <property type="molecule type" value="Genomic_DNA"/>
</dbReference>
<proteinExistence type="predicted"/>
<sequence length="429" mass="48919">MGFSLGAGSEVEASPAAAAAEAMTSERGSVGFFFLYGLFFWEEEEAWLGLGICWAAAGVLLSSWAGRCQKKRGLHAHCRKEMATTTPLVSSCNGCRPYPPPRRHRRFPGDPKPNALPPLRAIPGAAPLVPLPLPLPRPRPRRRDVSAAYGDDDMDDDFGDLDADDADGVGEDDDMDNEQDYDVDYDRLLAPVKPPPPSSPRGEEGDIAMVAADSFVSTQDSASDTVVDYAVDEDEFHKIRLLHCDFLIRKVPDPDDDVYDFREMYVTPPDTDIYSIPRVLAPMPQKYVRCTKKDFGRYNVTEPPVEHLRDPLYKTEREIMKVFLTRHYRNRRADDPDFFLDFEEIYVIDSKTRSITRAKVLVSVPEGKKRDRRNDLLLIRDGGESFRIIDKTKRDDATTVIQREEWTKSRQDVEKHFRKLRDFDYSNWF</sequence>
<evidence type="ECO:0000313" key="3">
    <source>
        <dbReference type="Proteomes" id="UP000823388"/>
    </source>
</evidence>
<dbReference type="GO" id="GO:0000427">
    <property type="term" value="C:plastid-encoded plastid RNA polymerase complex"/>
    <property type="evidence" value="ECO:0007669"/>
    <property type="project" value="InterPro"/>
</dbReference>
<evidence type="ECO:0008006" key="4">
    <source>
        <dbReference type="Google" id="ProtNLM"/>
    </source>
</evidence>
<dbReference type="PANTHER" id="PTHR35994">
    <property type="entry name" value="EXPRESSED PROTEIN"/>
    <property type="match status" value="1"/>
</dbReference>
<dbReference type="AlphaFoldDB" id="A0A8T0W227"/>
<organism evidence="2 3">
    <name type="scientific">Panicum virgatum</name>
    <name type="common">Blackwell switchgrass</name>
    <dbReference type="NCBI Taxonomy" id="38727"/>
    <lineage>
        <taxon>Eukaryota</taxon>
        <taxon>Viridiplantae</taxon>
        <taxon>Streptophyta</taxon>
        <taxon>Embryophyta</taxon>
        <taxon>Tracheophyta</taxon>
        <taxon>Spermatophyta</taxon>
        <taxon>Magnoliopsida</taxon>
        <taxon>Liliopsida</taxon>
        <taxon>Poales</taxon>
        <taxon>Poaceae</taxon>
        <taxon>PACMAD clade</taxon>
        <taxon>Panicoideae</taxon>
        <taxon>Panicodae</taxon>
        <taxon>Paniceae</taxon>
        <taxon>Panicinae</taxon>
        <taxon>Panicum</taxon>
        <taxon>Panicum sect. Hiantes</taxon>
    </lineage>
</organism>
<evidence type="ECO:0000256" key="1">
    <source>
        <dbReference type="SAM" id="MobiDB-lite"/>
    </source>
</evidence>
<reference evidence="2" key="1">
    <citation type="submission" date="2020-05" db="EMBL/GenBank/DDBJ databases">
        <title>WGS assembly of Panicum virgatum.</title>
        <authorList>
            <person name="Lovell J.T."/>
            <person name="Jenkins J."/>
            <person name="Shu S."/>
            <person name="Juenger T.E."/>
            <person name="Schmutz J."/>
        </authorList>
    </citation>
    <scope>NUCLEOTIDE SEQUENCE</scope>
    <source>
        <strain evidence="2">AP13</strain>
    </source>
</reference>
<keyword evidence="3" id="KW-1185">Reference proteome</keyword>
<dbReference type="PANTHER" id="PTHR35994:SF1">
    <property type="entry name" value="PLASTID TRANSCRIPTIONALLY ACTIVE PROTEIN 6, CHLOROPLASTIC"/>
    <property type="match status" value="1"/>
</dbReference>
<comment type="caution">
    <text evidence="2">The sequence shown here is derived from an EMBL/GenBank/DDBJ whole genome shotgun (WGS) entry which is preliminary data.</text>
</comment>
<name>A0A8T0W227_PANVG</name>
<feature type="compositionally biased region" description="Acidic residues" evidence="1">
    <location>
        <begin position="150"/>
        <end position="179"/>
    </location>
</feature>
<protein>
    <recommendedName>
        <fullName evidence="4">Plastid transcriptionally active 6</fullName>
    </recommendedName>
</protein>